<dbReference type="AlphaFoldDB" id="A0A8J2P6B9"/>
<sequence>MKHFICSETDSMVWLRHQV</sequence>
<comment type="caution">
    <text evidence="1">The sequence shown here is derived from an EMBL/GenBank/DDBJ whole genome shotgun (WGS) entry which is preliminary data.</text>
</comment>
<keyword evidence="2" id="KW-1185">Reference proteome</keyword>
<dbReference type="Proteomes" id="UP000708208">
    <property type="component" value="Unassembled WGS sequence"/>
</dbReference>
<accession>A0A8J2P6B9</accession>
<evidence type="ECO:0000313" key="2">
    <source>
        <dbReference type="Proteomes" id="UP000708208"/>
    </source>
</evidence>
<gene>
    <name evidence="1" type="ORF">AFUS01_LOCUS21314</name>
</gene>
<evidence type="ECO:0000313" key="1">
    <source>
        <dbReference type="EMBL" id="CAG7732829.1"/>
    </source>
</evidence>
<dbReference type="EMBL" id="CAJVCH010238247">
    <property type="protein sequence ID" value="CAG7732829.1"/>
    <property type="molecule type" value="Genomic_DNA"/>
</dbReference>
<feature type="non-terminal residue" evidence="1">
    <location>
        <position position="19"/>
    </location>
</feature>
<protein>
    <submittedName>
        <fullName evidence="1">Uncharacterized protein</fullName>
    </submittedName>
</protein>
<reference evidence="1" key="1">
    <citation type="submission" date="2021-06" db="EMBL/GenBank/DDBJ databases">
        <authorList>
            <person name="Hodson N. C."/>
            <person name="Mongue J. A."/>
            <person name="Jaron S. K."/>
        </authorList>
    </citation>
    <scope>NUCLEOTIDE SEQUENCE</scope>
</reference>
<name>A0A8J2P6B9_9HEXA</name>
<proteinExistence type="predicted"/>
<organism evidence="1 2">
    <name type="scientific">Allacma fusca</name>
    <dbReference type="NCBI Taxonomy" id="39272"/>
    <lineage>
        <taxon>Eukaryota</taxon>
        <taxon>Metazoa</taxon>
        <taxon>Ecdysozoa</taxon>
        <taxon>Arthropoda</taxon>
        <taxon>Hexapoda</taxon>
        <taxon>Collembola</taxon>
        <taxon>Symphypleona</taxon>
        <taxon>Sminthuridae</taxon>
        <taxon>Allacma</taxon>
    </lineage>
</organism>